<evidence type="ECO:0000313" key="3">
    <source>
        <dbReference type="Proteomes" id="UP000499080"/>
    </source>
</evidence>
<evidence type="ECO:0000256" key="1">
    <source>
        <dbReference type="SAM" id="MobiDB-lite"/>
    </source>
</evidence>
<accession>A0A4Y2L5P4</accession>
<proteinExistence type="predicted"/>
<keyword evidence="3" id="KW-1185">Reference proteome</keyword>
<evidence type="ECO:0000313" key="2">
    <source>
        <dbReference type="EMBL" id="GBN09143.1"/>
    </source>
</evidence>
<sequence length="170" mass="19423">MPQAQSPMNVPVGPRCPGGRSGHRSRRVPGSKCLRSHILSMIEANYRQRNFPSPSGTRISTPPKRRYLLLQVLSFYIEKSRDPLVASEFLRVFWNSISDPLLSSKEIAAAFEERFGPQLLLMSATFTPKLLVDYFHMLNLDHLKITTEQRLEKNCMEKENGFQMASKNLV</sequence>
<organism evidence="2 3">
    <name type="scientific">Araneus ventricosus</name>
    <name type="common">Orbweaver spider</name>
    <name type="synonym">Epeira ventricosa</name>
    <dbReference type="NCBI Taxonomy" id="182803"/>
    <lineage>
        <taxon>Eukaryota</taxon>
        <taxon>Metazoa</taxon>
        <taxon>Ecdysozoa</taxon>
        <taxon>Arthropoda</taxon>
        <taxon>Chelicerata</taxon>
        <taxon>Arachnida</taxon>
        <taxon>Araneae</taxon>
        <taxon>Araneomorphae</taxon>
        <taxon>Entelegynae</taxon>
        <taxon>Araneoidea</taxon>
        <taxon>Araneidae</taxon>
        <taxon>Araneus</taxon>
    </lineage>
</organism>
<protein>
    <submittedName>
        <fullName evidence="2">Uncharacterized protein</fullName>
    </submittedName>
</protein>
<name>A0A4Y2L5P4_ARAVE</name>
<comment type="caution">
    <text evidence="2">The sequence shown here is derived from an EMBL/GenBank/DDBJ whole genome shotgun (WGS) entry which is preliminary data.</text>
</comment>
<feature type="region of interest" description="Disordered" evidence="1">
    <location>
        <begin position="1"/>
        <end position="29"/>
    </location>
</feature>
<dbReference type="EMBL" id="BGPR01005325">
    <property type="protein sequence ID" value="GBN09143.1"/>
    <property type="molecule type" value="Genomic_DNA"/>
</dbReference>
<reference evidence="2 3" key="1">
    <citation type="journal article" date="2019" name="Sci. Rep.">
        <title>Orb-weaving spider Araneus ventricosus genome elucidates the spidroin gene catalogue.</title>
        <authorList>
            <person name="Kono N."/>
            <person name="Nakamura H."/>
            <person name="Ohtoshi R."/>
            <person name="Moran D.A.P."/>
            <person name="Shinohara A."/>
            <person name="Yoshida Y."/>
            <person name="Fujiwara M."/>
            <person name="Mori M."/>
            <person name="Tomita M."/>
            <person name="Arakawa K."/>
        </authorList>
    </citation>
    <scope>NUCLEOTIDE SEQUENCE [LARGE SCALE GENOMIC DNA]</scope>
</reference>
<dbReference type="Proteomes" id="UP000499080">
    <property type="component" value="Unassembled WGS sequence"/>
</dbReference>
<gene>
    <name evidence="2" type="ORF">AVEN_170720_1</name>
</gene>
<dbReference type="AlphaFoldDB" id="A0A4Y2L5P4"/>